<dbReference type="EMBL" id="CM042023">
    <property type="protein sequence ID" value="KAI3814179.1"/>
    <property type="molecule type" value="Genomic_DNA"/>
</dbReference>
<organism evidence="1 2">
    <name type="scientific">Smallanthus sonchifolius</name>
    <dbReference type="NCBI Taxonomy" id="185202"/>
    <lineage>
        <taxon>Eukaryota</taxon>
        <taxon>Viridiplantae</taxon>
        <taxon>Streptophyta</taxon>
        <taxon>Embryophyta</taxon>
        <taxon>Tracheophyta</taxon>
        <taxon>Spermatophyta</taxon>
        <taxon>Magnoliopsida</taxon>
        <taxon>eudicotyledons</taxon>
        <taxon>Gunneridae</taxon>
        <taxon>Pentapetalae</taxon>
        <taxon>asterids</taxon>
        <taxon>campanulids</taxon>
        <taxon>Asterales</taxon>
        <taxon>Asteraceae</taxon>
        <taxon>Asteroideae</taxon>
        <taxon>Heliantheae alliance</taxon>
        <taxon>Millerieae</taxon>
        <taxon>Smallanthus</taxon>
    </lineage>
</organism>
<reference evidence="1 2" key="2">
    <citation type="journal article" date="2022" name="Mol. Ecol. Resour.">
        <title>The genomes of chicory, endive, great burdock and yacon provide insights into Asteraceae paleo-polyploidization history and plant inulin production.</title>
        <authorList>
            <person name="Fan W."/>
            <person name="Wang S."/>
            <person name="Wang H."/>
            <person name="Wang A."/>
            <person name="Jiang F."/>
            <person name="Liu H."/>
            <person name="Zhao H."/>
            <person name="Xu D."/>
            <person name="Zhang Y."/>
        </authorList>
    </citation>
    <scope>NUCLEOTIDE SEQUENCE [LARGE SCALE GENOMIC DNA]</scope>
    <source>
        <strain evidence="2">cv. Yunnan</strain>
        <tissue evidence="1">Leaves</tissue>
    </source>
</reference>
<reference evidence="2" key="1">
    <citation type="journal article" date="2022" name="Mol. Ecol. Resour.">
        <title>The genomes of chicory, endive, great burdock and yacon provide insights into Asteraceae palaeo-polyploidization history and plant inulin production.</title>
        <authorList>
            <person name="Fan W."/>
            <person name="Wang S."/>
            <person name="Wang H."/>
            <person name="Wang A."/>
            <person name="Jiang F."/>
            <person name="Liu H."/>
            <person name="Zhao H."/>
            <person name="Xu D."/>
            <person name="Zhang Y."/>
        </authorList>
    </citation>
    <scope>NUCLEOTIDE SEQUENCE [LARGE SCALE GENOMIC DNA]</scope>
    <source>
        <strain evidence="2">cv. Yunnan</strain>
    </source>
</reference>
<dbReference type="Proteomes" id="UP001056120">
    <property type="component" value="Linkage Group LG06"/>
</dbReference>
<accession>A0ACB9J0X5</accession>
<sequence length="389" mass="44778">MIRRCVPNEEIPSVLAHVHSYACGGHFSGQKTGHKILACGLFWPTLFKDAFEFAKHCVKCQQLGSISKRDEMPMKPILVLDIFDVWGIDFMGPFPNEFGNLYILVAVDYVSKWVEAIATKTNDHTVVCNFVQTNIFSRFGIPRVIISDGGSHFKNFKFGKLLKRYGVDHRIATPYHPQTSGQVEVSNRQIKYILQKTVRADRKDWSTKLTDALWAYRTAYKTPIGTTPYRLVYGKDYHLPVELAHRAFWAIKQVNVDYDVVGKERKLSLNELEELRSEAYDCASAYKDKMKAVHDAKLRKKEFEVGQRVWLYNSRLKLFPGKLKSKWTGPFVITRVGNYGDIEIEDFEDHLRQVVNGHRLKPYLELNEINGPTNQAEAFLLSLVTNEHE</sequence>
<name>A0ACB9J0X5_9ASTR</name>
<keyword evidence="2" id="KW-1185">Reference proteome</keyword>
<evidence type="ECO:0000313" key="1">
    <source>
        <dbReference type="EMBL" id="KAI3814179.1"/>
    </source>
</evidence>
<proteinExistence type="predicted"/>
<evidence type="ECO:0000313" key="2">
    <source>
        <dbReference type="Proteomes" id="UP001056120"/>
    </source>
</evidence>
<comment type="caution">
    <text evidence="1">The sequence shown here is derived from an EMBL/GenBank/DDBJ whole genome shotgun (WGS) entry which is preliminary data.</text>
</comment>
<protein>
    <submittedName>
        <fullName evidence="1">Uncharacterized protein</fullName>
    </submittedName>
</protein>
<gene>
    <name evidence="1" type="ORF">L1987_18927</name>
</gene>